<name>A0A4Y2QLG2_ARAVE</name>
<evidence type="ECO:0000256" key="1">
    <source>
        <dbReference type="SAM" id="MobiDB-lite"/>
    </source>
</evidence>
<evidence type="ECO:0000313" key="3">
    <source>
        <dbReference type="Proteomes" id="UP000499080"/>
    </source>
</evidence>
<evidence type="ECO:0000313" key="2">
    <source>
        <dbReference type="EMBL" id="GBN64174.1"/>
    </source>
</evidence>
<feature type="non-terminal residue" evidence="2">
    <location>
        <position position="78"/>
    </location>
</feature>
<sequence>MCREAEVISIVMNDLPVLHSRNTEWKSHIDNNTRTVTCYLLPSPARPQTTPLGGTPRHRRGEQYNHIPTTISPEEAKK</sequence>
<accession>A0A4Y2QLG2</accession>
<dbReference type="EMBL" id="BGPR01014201">
    <property type="protein sequence ID" value="GBN64174.1"/>
    <property type="molecule type" value="Genomic_DNA"/>
</dbReference>
<reference evidence="2 3" key="1">
    <citation type="journal article" date="2019" name="Sci. Rep.">
        <title>Orb-weaving spider Araneus ventricosus genome elucidates the spidroin gene catalogue.</title>
        <authorList>
            <person name="Kono N."/>
            <person name="Nakamura H."/>
            <person name="Ohtoshi R."/>
            <person name="Moran D.A.P."/>
            <person name="Shinohara A."/>
            <person name="Yoshida Y."/>
            <person name="Fujiwara M."/>
            <person name="Mori M."/>
            <person name="Tomita M."/>
            <person name="Arakawa K."/>
        </authorList>
    </citation>
    <scope>NUCLEOTIDE SEQUENCE [LARGE SCALE GENOMIC DNA]</scope>
</reference>
<gene>
    <name evidence="2" type="ORF">AVEN_163282_1</name>
</gene>
<protein>
    <submittedName>
        <fullName evidence="2">Uncharacterized protein</fullName>
    </submittedName>
</protein>
<comment type="caution">
    <text evidence="2">The sequence shown here is derived from an EMBL/GenBank/DDBJ whole genome shotgun (WGS) entry which is preliminary data.</text>
</comment>
<keyword evidence="3" id="KW-1185">Reference proteome</keyword>
<organism evidence="2 3">
    <name type="scientific">Araneus ventricosus</name>
    <name type="common">Orbweaver spider</name>
    <name type="synonym">Epeira ventricosa</name>
    <dbReference type="NCBI Taxonomy" id="182803"/>
    <lineage>
        <taxon>Eukaryota</taxon>
        <taxon>Metazoa</taxon>
        <taxon>Ecdysozoa</taxon>
        <taxon>Arthropoda</taxon>
        <taxon>Chelicerata</taxon>
        <taxon>Arachnida</taxon>
        <taxon>Araneae</taxon>
        <taxon>Araneomorphae</taxon>
        <taxon>Entelegynae</taxon>
        <taxon>Araneoidea</taxon>
        <taxon>Araneidae</taxon>
        <taxon>Araneus</taxon>
    </lineage>
</organism>
<dbReference type="AlphaFoldDB" id="A0A4Y2QLG2"/>
<proteinExistence type="predicted"/>
<feature type="region of interest" description="Disordered" evidence="1">
    <location>
        <begin position="41"/>
        <end position="78"/>
    </location>
</feature>
<dbReference type="Proteomes" id="UP000499080">
    <property type="component" value="Unassembled WGS sequence"/>
</dbReference>